<evidence type="ECO:0000313" key="1">
    <source>
        <dbReference type="EMBL" id="CAG6771207.1"/>
    </source>
</evidence>
<proteinExistence type="predicted"/>
<reference evidence="1" key="1">
    <citation type="submission" date="2021-05" db="EMBL/GenBank/DDBJ databases">
        <authorList>
            <person name="Alioto T."/>
            <person name="Alioto T."/>
            <person name="Gomez Garrido J."/>
        </authorList>
    </citation>
    <scope>NUCLEOTIDE SEQUENCE</scope>
</reference>
<dbReference type="AlphaFoldDB" id="A0A8D9EZB1"/>
<dbReference type="EMBL" id="HBUF01584086">
    <property type="protein sequence ID" value="CAG6771207.1"/>
    <property type="molecule type" value="Transcribed_RNA"/>
</dbReference>
<accession>A0A8D9EZB1</accession>
<sequence>MPTLACALRTMLKQYCGPRNHISKQDEGNHNADDWDTLFICANEISVTTLFPDYEYSTKVEKIPNERNRHKKNHIVKDLDYYKKYPGKDKSYVVAKVGEDVLLQSQLDTLNGNRWC</sequence>
<name>A0A8D9EZB1_9HEMI</name>
<protein>
    <submittedName>
        <fullName evidence="1">Uncharacterized protein</fullName>
    </submittedName>
</protein>
<organism evidence="1">
    <name type="scientific">Cacopsylla melanoneura</name>
    <dbReference type="NCBI Taxonomy" id="428564"/>
    <lineage>
        <taxon>Eukaryota</taxon>
        <taxon>Metazoa</taxon>
        <taxon>Ecdysozoa</taxon>
        <taxon>Arthropoda</taxon>
        <taxon>Hexapoda</taxon>
        <taxon>Insecta</taxon>
        <taxon>Pterygota</taxon>
        <taxon>Neoptera</taxon>
        <taxon>Paraneoptera</taxon>
        <taxon>Hemiptera</taxon>
        <taxon>Sternorrhyncha</taxon>
        <taxon>Psylloidea</taxon>
        <taxon>Psyllidae</taxon>
        <taxon>Psyllinae</taxon>
        <taxon>Cacopsylla</taxon>
    </lineage>
</organism>